<dbReference type="GO" id="GO:0016491">
    <property type="term" value="F:oxidoreductase activity"/>
    <property type="evidence" value="ECO:0007669"/>
    <property type="project" value="UniProtKB-KW"/>
</dbReference>
<dbReference type="SUPFAM" id="SSF55103">
    <property type="entry name" value="FAD-linked oxidases, C-terminal domain"/>
    <property type="match status" value="1"/>
</dbReference>
<organism evidence="6">
    <name type="scientific">Desulfovibrio sp. U5L</name>
    <dbReference type="NCBI Taxonomy" id="596152"/>
    <lineage>
        <taxon>Bacteria</taxon>
        <taxon>Pseudomonadati</taxon>
        <taxon>Thermodesulfobacteriota</taxon>
        <taxon>Desulfovibrionia</taxon>
        <taxon>Desulfovibrionales</taxon>
        <taxon>Desulfovibrionaceae</taxon>
        <taxon>Desulfovibrio</taxon>
    </lineage>
</organism>
<evidence type="ECO:0000256" key="3">
    <source>
        <dbReference type="ARBA" id="ARBA00022827"/>
    </source>
</evidence>
<keyword evidence="4" id="KW-0560">Oxidoreductase</keyword>
<dbReference type="InterPro" id="IPR016166">
    <property type="entry name" value="FAD-bd_PCMH"/>
</dbReference>
<evidence type="ECO:0000256" key="4">
    <source>
        <dbReference type="ARBA" id="ARBA00023002"/>
    </source>
</evidence>
<dbReference type="Pfam" id="PF02913">
    <property type="entry name" value="FAD-oxidase_C"/>
    <property type="match status" value="1"/>
</dbReference>
<dbReference type="InterPro" id="IPR004113">
    <property type="entry name" value="FAD-bd_oxidored_4_C"/>
</dbReference>
<dbReference type="STRING" id="596152.DesU5LDRAFT_3412"/>
<dbReference type="PROSITE" id="PS51387">
    <property type="entry name" value="FAD_PCMH"/>
    <property type="match status" value="1"/>
</dbReference>
<dbReference type="AlphaFoldDB" id="I2Q5I0"/>
<dbReference type="InterPro" id="IPR016171">
    <property type="entry name" value="Vanillyl_alc_oxidase_C-sub2"/>
</dbReference>
<accession>I2Q5I0</accession>
<proteinExistence type="predicted"/>
<evidence type="ECO:0000256" key="1">
    <source>
        <dbReference type="ARBA" id="ARBA00001974"/>
    </source>
</evidence>
<dbReference type="InterPro" id="IPR006094">
    <property type="entry name" value="Oxid_FAD_bind_N"/>
</dbReference>
<dbReference type="eggNOG" id="COG0277">
    <property type="taxonomic scope" value="Bacteria"/>
</dbReference>
<evidence type="ECO:0000313" key="6">
    <source>
        <dbReference type="EMBL" id="EIG55036.1"/>
    </source>
</evidence>
<dbReference type="InterPro" id="IPR016164">
    <property type="entry name" value="FAD-linked_Oxase-like_C"/>
</dbReference>
<comment type="cofactor">
    <cofactor evidence="1">
        <name>FAD</name>
        <dbReference type="ChEBI" id="CHEBI:57692"/>
    </cofactor>
</comment>
<dbReference type="HOGENOM" id="CLU_017779_9_2_7"/>
<dbReference type="Gene3D" id="3.30.465.10">
    <property type="match status" value="1"/>
</dbReference>
<dbReference type="PANTHER" id="PTHR42934">
    <property type="entry name" value="GLYCOLATE OXIDASE SUBUNIT GLCD"/>
    <property type="match status" value="1"/>
</dbReference>
<gene>
    <name evidence="6" type="ORF">DesU5LDRAFT_3412</name>
</gene>
<protein>
    <submittedName>
        <fullName evidence="6">FAD/FMN-dependent dehydrogenase</fullName>
    </submittedName>
</protein>
<dbReference type="PANTHER" id="PTHR42934:SF1">
    <property type="entry name" value="GLYCOLATE OXIDASE SUBUNIT GLCD"/>
    <property type="match status" value="1"/>
</dbReference>
<dbReference type="Gene3D" id="1.10.45.10">
    <property type="entry name" value="Vanillyl-alcohol Oxidase, Chain A, domain 4"/>
    <property type="match status" value="1"/>
</dbReference>
<keyword evidence="3" id="KW-0274">FAD</keyword>
<dbReference type="Gene3D" id="3.30.70.2740">
    <property type="match status" value="1"/>
</dbReference>
<reference evidence="6" key="1">
    <citation type="submission" date="2011-11" db="EMBL/GenBank/DDBJ databases">
        <title>Improved High-Quality Draft sequence of Desulfovibrio sp. U5L.</title>
        <authorList>
            <consortium name="US DOE Joint Genome Institute"/>
            <person name="Lucas S."/>
            <person name="Han J."/>
            <person name="Lapidus A."/>
            <person name="Cheng J.-F."/>
            <person name="Goodwin L."/>
            <person name="Pitluck S."/>
            <person name="Peters L."/>
            <person name="Ovchinnikova G."/>
            <person name="Held B."/>
            <person name="Detter J.C."/>
            <person name="Han C."/>
            <person name="Tapia R."/>
            <person name="Land M."/>
            <person name="Hauser L."/>
            <person name="Kyrpides N."/>
            <person name="Ivanova N."/>
            <person name="Pagani I."/>
            <person name="Gabster J."/>
            <person name="Walker C."/>
            <person name="Stolyar S."/>
            <person name="Stahl D."/>
            <person name="Arkin A."/>
            <person name="Dehal P."/>
            <person name="Hazen T."/>
            <person name="Woyke T."/>
        </authorList>
    </citation>
    <scope>NUCLEOTIDE SEQUENCE [LARGE SCALE GENOMIC DNA]</scope>
    <source>
        <strain evidence="6">U5L</strain>
    </source>
</reference>
<dbReference type="Pfam" id="PF01565">
    <property type="entry name" value="FAD_binding_4"/>
    <property type="match status" value="1"/>
</dbReference>
<dbReference type="InterPro" id="IPR036318">
    <property type="entry name" value="FAD-bd_PCMH-like_sf"/>
</dbReference>
<dbReference type="FunFam" id="1.10.45.10:FF:000001">
    <property type="entry name" value="D-lactate dehydrogenase mitochondrial"/>
    <property type="match status" value="1"/>
</dbReference>
<feature type="domain" description="FAD-binding PCMH-type" evidence="5">
    <location>
        <begin position="34"/>
        <end position="216"/>
    </location>
</feature>
<name>I2Q5I0_9BACT</name>
<dbReference type="EMBL" id="JH600068">
    <property type="protein sequence ID" value="EIG55036.1"/>
    <property type="molecule type" value="Genomic_DNA"/>
</dbReference>
<keyword evidence="2" id="KW-0285">Flavoprotein</keyword>
<evidence type="ECO:0000259" key="5">
    <source>
        <dbReference type="PROSITE" id="PS51387"/>
    </source>
</evidence>
<dbReference type="GO" id="GO:0071949">
    <property type="term" value="F:FAD binding"/>
    <property type="evidence" value="ECO:0007669"/>
    <property type="project" value="InterPro"/>
</dbReference>
<dbReference type="SUPFAM" id="SSF56176">
    <property type="entry name" value="FAD-binding/transporter-associated domain-like"/>
    <property type="match status" value="1"/>
</dbReference>
<dbReference type="InterPro" id="IPR016169">
    <property type="entry name" value="FAD-bd_PCMH_sub2"/>
</dbReference>
<dbReference type="OrthoDB" id="9811557at2"/>
<dbReference type="InterPro" id="IPR051914">
    <property type="entry name" value="FAD-linked_OxidoTrans_Type4"/>
</dbReference>
<sequence>MDTALLPHLTRELGSRFFVAPEALATVATDDSGLVALPDAVFFPKTTREIVKLLRLADRYGFPVIPRGAGTGLSGGCLATADGGGGVVVVTSTMDRILALDTENLIAVVEPGVVTKTLRDAAASVGLFYPPDPASLATCTLGGNAATNAGGPACVKYGVTRDYVLGLVAVLPDGDPVRAGVATRKGVVGYDLAGLLVGSEGTLGVITELTVKLIPHPREVRATAALFPDAATAVTAVAAVMASGVTPSAVELMDRACLGLVEELLPFALPGDEAALLLLEADGDPDTAARDIGRIEALCKDAGALALLPAPDAARREALWDIRRQTSTRIHESAPVYLSEDVVVPIARIPDLISELPGLGRRFGLGVFAFGHAGDGNIHVNITGGEGSRDRCASLARALIEIVLALGGTMSGEHGIGIAKKPFVAMELSPRSIALQQGLKSVFDPKGIMNPGKVLP</sequence>
<evidence type="ECO:0000256" key="2">
    <source>
        <dbReference type="ARBA" id="ARBA00022630"/>
    </source>
</evidence>